<evidence type="ECO:0000256" key="3">
    <source>
        <dbReference type="ARBA" id="ARBA00022475"/>
    </source>
</evidence>
<feature type="domain" description="VTT" evidence="8">
    <location>
        <begin position="32"/>
        <end position="156"/>
    </location>
</feature>
<evidence type="ECO:0000313" key="9">
    <source>
        <dbReference type="EMBL" id="OBI74440.1"/>
    </source>
</evidence>
<comment type="similarity">
    <text evidence="2">Belongs to the DedA family.</text>
</comment>
<feature type="transmembrane region" description="Helical" evidence="7">
    <location>
        <begin position="51"/>
        <end position="73"/>
    </location>
</feature>
<keyword evidence="3" id="KW-1003">Cell membrane</keyword>
<evidence type="ECO:0000256" key="2">
    <source>
        <dbReference type="ARBA" id="ARBA00010792"/>
    </source>
</evidence>
<reference evidence="9 10" key="1">
    <citation type="submission" date="2016-06" db="EMBL/GenBank/DDBJ databases">
        <authorList>
            <person name="Kjaerup R.B."/>
            <person name="Dalgaard T.S."/>
            <person name="Juul-Madsen H.R."/>
        </authorList>
    </citation>
    <scope>NUCLEOTIDE SEQUENCE [LARGE SCALE GENOMIC DNA]</scope>
    <source>
        <strain evidence="9 10">1081914.2</strain>
    </source>
</reference>
<evidence type="ECO:0000256" key="1">
    <source>
        <dbReference type="ARBA" id="ARBA00004651"/>
    </source>
</evidence>
<feature type="transmembrane region" description="Helical" evidence="7">
    <location>
        <begin position="138"/>
        <end position="162"/>
    </location>
</feature>
<dbReference type="STRING" id="1790.A5645_07520"/>
<sequence>MFDALLDALGHSWWAYPLIFGFCTLDAILPMLPSETVLLTGGILAADHSMILAWVIAMGALGGFVGDNIAYRIGHSAEGWARRWITRGERGKRGLAWAERQLERHGGPVVVVARFLPGGRTATTIACGVLEFPYRQFVLYDAIGALLWATVNTLIGFVGGHAFDDRPLLAFAVSFLVALAMGGGIELVRWLRRRTRATEPQQPAETPVG</sequence>
<dbReference type="eggNOG" id="COG0586">
    <property type="taxonomic scope" value="Bacteria"/>
</dbReference>
<evidence type="ECO:0000256" key="7">
    <source>
        <dbReference type="SAM" id="Phobius"/>
    </source>
</evidence>
<keyword evidence="5 7" id="KW-1133">Transmembrane helix</keyword>
<dbReference type="Pfam" id="PF09335">
    <property type="entry name" value="VTT_dom"/>
    <property type="match status" value="1"/>
</dbReference>
<dbReference type="PANTHER" id="PTHR42709">
    <property type="entry name" value="ALKALINE PHOSPHATASE LIKE PROTEIN"/>
    <property type="match status" value="1"/>
</dbReference>
<evidence type="ECO:0000256" key="6">
    <source>
        <dbReference type="ARBA" id="ARBA00023136"/>
    </source>
</evidence>
<dbReference type="GO" id="GO:0005886">
    <property type="term" value="C:plasma membrane"/>
    <property type="evidence" value="ECO:0007669"/>
    <property type="project" value="UniProtKB-SubCell"/>
</dbReference>
<feature type="transmembrane region" description="Helical" evidence="7">
    <location>
        <begin position="168"/>
        <end position="188"/>
    </location>
</feature>
<comment type="caution">
    <text evidence="9">The sequence shown here is derived from an EMBL/GenBank/DDBJ whole genome shotgun (WGS) entry which is preliminary data.</text>
</comment>
<dbReference type="RefSeq" id="WP_065123366.1">
    <property type="nucleotide sequence ID" value="NZ_LZKQ01000306.1"/>
</dbReference>
<keyword evidence="6 7" id="KW-0472">Membrane</keyword>
<dbReference type="PANTHER" id="PTHR42709:SF6">
    <property type="entry name" value="UNDECAPRENYL PHOSPHATE TRANSPORTER A"/>
    <property type="match status" value="1"/>
</dbReference>
<name>A0A1A3BHN3_MYCAS</name>
<evidence type="ECO:0000256" key="5">
    <source>
        <dbReference type="ARBA" id="ARBA00022989"/>
    </source>
</evidence>
<dbReference type="AlphaFoldDB" id="A0A1A3BHN3"/>
<accession>A0A1A3BHN3</accession>
<dbReference type="EMBL" id="LZKQ01000306">
    <property type="protein sequence ID" value="OBI74440.1"/>
    <property type="molecule type" value="Genomic_DNA"/>
</dbReference>
<evidence type="ECO:0000259" key="8">
    <source>
        <dbReference type="Pfam" id="PF09335"/>
    </source>
</evidence>
<organism evidence="9 10">
    <name type="scientific">Mycobacterium asiaticum</name>
    <dbReference type="NCBI Taxonomy" id="1790"/>
    <lineage>
        <taxon>Bacteria</taxon>
        <taxon>Bacillati</taxon>
        <taxon>Actinomycetota</taxon>
        <taxon>Actinomycetes</taxon>
        <taxon>Mycobacteriales</taxon>
        <taxon>Mycobacteriaceae</taxon>
        <taxon>Mycobacterium</taxon>
    </lineage>
</organism>
<dbReference type="Proteomes" id="UP000093795">
    <property type="component" value="Unassembled WGS sequence"/>
</dbReference>
<evidence type="ECO:0000313" key="10">
    <source>
        <dbReference type="Proteomes" id="UP000093795"/>
    </source>
</evidence>
<proteinExistence type="inferred from homology"/>
<protein>
    <recommendedName>
        <fullName evidence="8">VTT domain-containing protein</fullName>
    </recommendedName>
</protein>
<keyword evidence="4 7" id="KW-0812">Transmembrane</keyword>
<gene>
    <name evidence="9" type="ORF">A9X01_05575</name>
</gene>
<dbReference type="InterPro" id="IPR051311">
    <property type="entry name" value="DedA_domain"/>
</dbReference>
<comment type="subcellular location">
    <subcellularLocation>
        <location evidence="1">Cell membrane</location>
        <topology evidence="1">Multi-pass membrane protein</topology>
    </subcellularLocation>
</comment>
<dbReference type="OrthoDB" id="9813426at2"/>
<evidence type="ECO:0000256" key="4">
    <source>
        <dbReference type="ARBA" id="ARBA00022692"/>
    </source>
</evidence>
<feature type="transmembrane region" description="Helical" evidence="7">
    <location>
        <begin position="12"/>
        <end position="31"/>
    </location>
</feature>
<dbReference type="InterPro" id="IPR032816">
    <property type="entry name" value="VTT_dom"/>
</dbReference>